<dbReference type="STRING" id="927083.DB32_003047"/>
<dbReference type="EMBL" id="CP011125">
    <property type="protein sequence ID" value="AKF05898.1"/>
    <property type="molecule type" value="Genomic_DNA"/>
</dbReference>
<feature type="transmembrane region" description="Helical" evidence="1">
    <location>
        <begin position="309"/>
        <end position="328"/>
    </location>
</feature>
<dbReference type="AlphaFoldDB" id="A0A0F6W2P4"/>
<feature type="transmembrane region" description="Helical" evidence="1">
    <location>
        <begin position="221"/>
        <end position="243"/>
    </location>
</feature>
<feature type="transmembrane region" description="Helical" evidence="1">
    <location>
        <begin position="84"/>
        <end position="116"/>
    </location>
</feature>
<feature type="transmembrane region" description="Helical" evidence="1">
    <location>
        <begin position="284"/>
        <end position="304"/>
    </location>
</feature>
<gene>
    <name evidence="2" type="ORF">DB32_003047</name>
</gene>
<protein>
    <recommendedName>
        <fullName evidence="4">YfhO family protein</fullName>
    </recommendedName>
</protein>
<evidence type="ECO:0000313" key="3">
    <source>
        <dbReference type="Proteomes" id="UP000034883"/>
    </source>
</evidence>
<feature type="transmembrane region" description="Helical" evidence="1">
    <location>
        <begin position="192"/>
        <end position="209"/>
    </location>
</feature>
<evidence type="ECO:0000256" key="1">
    <source>
        <dbReference type="SAM" id="Phobius"/>
    </source>
</evidence>
<organism evidence="2 3">
    <name type="scientific">Sandaracinus amylolyticus</name>
    <dbReference type="NCBI Taxonomy" id="927083"/>
    <lineage>
        <taxon>Bacteria</taxon>
        <taxon>Pseudomonadati</taxon>
        <taxon>Myxococcota</taxon>
        <taxon>Polyangia</taxon>
        <taxon>Polyangiales</taxon>
        <taxon>Sandaracinaceae</taxon>
        <taxon>Sandaracinus</taxon>
    </lineage>
</organism>
<keyword evidence="1" id="KW-0812">Transmembrane</keyword>
<dbReference type="Proteomes" id="UP000034883">
    <property type="component" value="Chromosome"/>
</dbReference>
<keyword evidence="3" id="KW-1185">Reference proteome</keyword>
<dbReference type="OrthoDB" id="246204at2"/>
<feature type="transmembrane region" description="Helical" evidence="1">
    <location>
        <begin position="128"/>
        <end position="146"/>
    </location>
</feature>
<feature type="transmembrane region" description="Helical" evidence="1">
    <location>
        <begin position="388"/>
        <end position="408"/>
    </location>
</feature>
<dbReference type="InterPro" id="IPR018580">
    <property type="entry name" value="Uncharacterised_YfhO"/>
</dbReference>
<sequence>MLSPRARRALGLAFVGLVCGLGFWSPAFLAWDRSGWGDWQQFHHWWEIGVVSIRRWGEWPFWDPHHCGGVSQWGQPQAQNWSPLYLLLAVPFGTVVGHKLFILVHHVIGFTGLYVLARQEEKLRRPGALLAAIVWTSSGFAAWHFAGGHSTFLAFLYYPWLIYCWRRADRDVRWAAAVAAIMAELLLEGGHYPFPYAVVVLGFDSLMRLRRRNAWPLVRTMIVAGVLTGLLGAMRWVPILIAMSRHPRPIEDTDRIRFDEVVEMWTAREHAWRWDGHEWVWAEYGTYVGWSVLALCVIGIALALRRRHLYPVAGALFFLAFSMGYHGPLWPSSLLHALPFFSNLHLPSRWQVVCTMFMALLAGRVVSSLDATLSAWRFHRDFDWIRPLAPWALTLAIALDLYVVGLTITDRWDGEPLGTRAVETPHLVRTHRYLDEFADYPSRNVGTMECYDAVPWHRSRSLWTGEVPQVRIVDAESGETRDGDVLHGYGRTNHRAWADVTLGAPGRVIFNQNYEQQWVSSIGTVVDDDLRLAVDLPAGRHRVEVRFAPDDLPWSVVASALGAFGCLIVVARPWRRARAPRATP</sequence>
<keyword evidence="1" id="KW-1133">Transmembrane helix</keyword>
<keyword evidence="1" id="KW-0472">Membrane</keyword>
<dbReference type="PANTHER" id="PTHR38454">
    <property type="entry name" value="INTEGRAL MEMBRANE PROTEIN-RELATED"/>
    <property type="match status" value="1"/>
</dbReference>
<feature type="transmembrane region" description="Helical" evidence="1">
    <location>
        <begin position="348"/>
        <end position="367"/>
    </location>
</feature>
<dbReference type="RefSeq" id="WP_157069055.1">
    <property type="nucleotide sequence ID" value="NZ_CP011125.1"/>
</dbReference>
<dbReference type="PANTHER" id="PTHR38454:SF1">
    <property type="entry name" value="INTEGRAL MEMBRANE PROTEIN"/>
    <property type="match status" value="1"/>
</dbReference>
<evidence type="ECO:0008006" key="4">
    <source>
        <dbReference type="Google" id="ProtNLM"/>
    </source>
</evidence>
<feature type="transmembrane region" description="Helical" evidence="1">
    <location>
        <begin position="552"/>
        <end position="571"/>
    </location>
</feature>
<dbReference type="KEGG" id="samy:DB32_003047"/>
<evidence type="ECO:0000313" key="2">
    <source>
        <dbReference type="EMBL" id="AKF05898.1"/>
    </source>
</evidence>
<proteinExistence type="predicted"/>
<name>A0A0F6W2P4_9BACT</name>
<reference evidence="2 3" key="1">
    <citation type="submission" date="2015-03" db="EMBL/GenBank/DDBJ databases">
        <title>Genome assembly of Sandaracinus amylolyticus DSM 53668.</title>
        <authorList>
            <person name="Sharma G."/>
            <person name="Subramanian S."/>
        </authorList>
    </citation>
    <scope>NUCLEOTIDE SEQUENCE [LARGE SCALE GENOMIC DNA]</scope>
    <source>
        <strain evidence="2 3">DSM 53668</strain>
    </source>
</reference>
<accession>A0A0F6W2P4</accession>